<protein>
    <submittedName>
        <fullName evidence="1">Uncharacterized protein</fullName>
    </submittedName>
</protein>
<evidence type="ECO:0000313" key="1">
    <source>
        <dbReference type="EMBL" id="GBP84656.1"/>
    </source>
</evidence>
<dbReference type="OrthoDB" id="8240057at2759"/>
<keyword evidence="2" id="KW-1185">Reference proteome</keyword>
<organism evidence="1 2">
    <name type="scientific">Eumeta variegata</name>
    <name type="common">Bagworm moth</name>
    <name type="synonym">Eumeta japonica</name>
    <dbReference type="NCBI Taxonomy" id="151549"/>
    <lineage>
        <taxon>Eukaryota</taxon>
        <taxon>Metazoa</taxon>
        <taxon>Ecdysozoa</taxon>
        <taxon>Arthropoda</taxon>
        <taxon>Hexapoda</taxon>
        <taxon>Insecta</taxon>
        <taxon>Pterygota</taxon>
        <taxon>Neoptera</taxon>
        <taxon>Endopterygota</taxon>
        <taxon>Lepidoptera</taxon>
        <taxon>Glossata</taxon>
        <taxon>Ditrysia</taxon>
        <taxon>Tineoidea</taxon>
        <taxon>Psychidae</taxon>
        <taxon>Oiketicinae</taxon>
        <taxon>Eumeta</taxon>
    </lineage>
</organism>
<dbReference type="Proteomes" id="UP000299102">
    <property type="component" value="Unassembled WGS sequence"/>
</dbReference>
<sequence length="99" mass="11259">MSTCKHLKAKSKDRDCIRLERASREQSTDTDKTPYDIMKKRWERKRMSGSLHLLHYATTFPAGATEATQVDDVTASISTLDCIDNYQLTPIIKDTFSSS</sequence>
<gene>
    <name evidence="1" type="ORF">EVAR_58879_1</name>
</gene>
<reference evidence="1 2" key="1">
    <citation type="journal article" date="2019" name="Commun. Biol.">
        <title>The bagworm genome reveals a unique fibroin gene that provides high tensile strength.</title>
        <authorList>
            <person name="Kono N."/>
            <person name="Nakamura H."/>
            <person name="Ohtoshi R."/>
            <person name="Tomita M."/>
            <person name="Numata K."/>
            <person name="Arakawa K."/>
        </authorList>
    </citation>
    <scope>NUCLEOTIDE SEQUENCE [LARGE SCALE GENOMIC DNA]</scope>
</reference>
<evidence type="ECO:0000313" key="2">
    <source>
        <dbReference type="Proteomes" id="UP000299102"/>
    </source>
</evidence>
<proteinExistence type="predicted"/>
<comment type="caution">
    <text evidence="1">The sequence shown here is derived from an EMBL/GenBank/DDBJ whole genome shotgun (WGS) entry which is preliminary data.</text>
</comment>
<name>A0A4C1Z7V2_EUMVA</name>
<dbReference type="EMBL" id="BGZK01001692">
    <property type="protein sequence ID" value="GBP84656.1"/>
    <property type="molecule type" value="Genomic_DNA"/>
</dbReference>
<dbReference type="AlphaFoldDB" id="A0A4C1Z7V2"/>
<accession>A0A4C1Z7V2</accession>